<gene>
    <name evidence="2" type="ORF">GRI97_09020</name>
</gene>
<evidence type="ECO:0008006" key="4">
    <source>
        <dbReference type="Google" id="ProtNLM"/>
    </source>
</evidence>
<comment type="caution">
    <text evidence="2">The sequence shown here is derived from an EMBL/GenBank/DDBJ whole genome shotgun (WGS) entry which is preliminary data.</text>
</comment>
<feature type="transmembrane region" description="Helical" evidence="1">
    <location>
        <begin position="255"/>
        <end position="280"/>
    </location>
</feature>
<accession>A0A6I4TV81</accession>
<feature type="transmembrane region" description="Helical" evidence="1">
    <location>
        <begin position="117"/>
        <end position="136"/>
    </location>
</feature>
<feature type="transmembrane region" description="Helical" evidence="1">
    <location>
        <begin position="210"/>
        <end position="234"/>
    </location>
</feature>
<dbReference type="EMBL" id="WTYJ01000001">
    <property type="protein sequence ID" value="MXO99129.1"/>
    <property type="molecule type" value="Genomic_DNA"/>
</dbReference>
<feature type="transmembrane region" description="Helical" evidence="1">
    <location>
        <begin position="355"/>
        <end position="373"/>
    </location>
</feature>
<feature type="transmembrane region" description="Helical" evidence="1">
    <location>
        <begin position="292"/>
        <end position="311"/>
    </location>
</feature>
<feature type="transmembrane region" description="Helical" evidence="1">
    <location>
        <begin position="57"/>
        <end position="76"/>
    </location>
</feature>
<dbReference type="Proteomes" id="UP000469430">
    <property type="component" value="Unassembled WGS sequence"/>
</dbReference>
<keyword evidence="3" id="KW-1185">Reference proteome</keyword>
<dbReference type="RefSeq" id="WP_235917653.1">
    <property type="nucleotide sequence ID" value="NZ_JBHSCP010000001.1"/>
</dbReference>
<keyword evidence="1" id="KW-1133">Transmembrane helix</keyword>
<feature type="transmembrane region" description="Helical" evidence="1">
    <location>
        <begin position="82"/>
        <end position="105"/>
    </location>
</feature>
<sequence>MLYRLAPADFGRFTFLLIAAQFSWAIGSSLFSAPLARLEHDVAHPEGRRARASLDSANFLFSLLIGALALFGAWRFNISPGASAVFACMVIANNMRLFGRAAAYAEGQPSSVVRSDVIYTAVALIGLPVLFFNPAVGMEAVFILLAVGSLVAISALLPFLRIRLGDIGAILHYTAVWRRFSSWSLIGVVATEATANAHSYIVAFSLGAEAFVPIAVSSVLIRPATVALQALSEFERARMARLIARGEEAELRHNVLLFRSVLAAGLLATIAGILLLFGFAPELLTGGAHDERALHIGAALWTLVLLIRCAYMPEAVVLQACGAFDALAYPKLWSAPVSVVAAMGLIMVAQPVWSLAAIAAGELVAAFLIFLAARATLAATLSASPGNGNSLEGAA</sequence>
<evidence type="ECO:0000313" key="3">
    <source>
        <dbReference type="Proteomes" id="UP000469430"/>
    </source>
</evidence>
<feature type="transmembrane region" description="Helical" evidence="1">
    <location>
        <begin position="183"/>
        <end position="204"/>
    </location>
</feature>
<name>A0A6I4TV81_9SPHN</name>
<evidence type="ECO:0000256" key="1">
    <source>
        <dbReference type="SAM" id="Phobius"/>
    </source>
</evidence>
<feature type="transmembrane region" description="Helical" evidence="1">
    <location>
        <begin position="332"/>
        <end position="349"/>
    </location>
</feature>
<feature type="transmembrane region" description="Helical" evidence="1">
    <location>
        <begin position="12"/>
        <end position="36"/>
    </location>
</feature>
<dbReference type="AlphaFoldDB" id="A0A6I4TV81"/>
<keyword evidence="1" id="KW-0472">Membrane</keyword>
<reference evidence="2 3" key="1">
    <citation type="submission" date="2019-12" db="EMBL/GenBank/DDBJ databases">
        <title>Genomic-based taxomic classification of the family Erythrobacteraceae.</title>
        <authorList>
            <person name="Xu L."/>
        </authorList>
    </citation>
    <scope>NUCLEOTIDE SEQUENCE [LARGE SCALE GENOMIC DNA]</scope>
    <source>
        <strain evidence="2 3">S36</strain>
    </source>
</reference>
<feature type="transmembrane region" description="Helical" evidence="1">
    <location>
        <begin position="142"/>
        <end position="162"/>
    </location>
</feature>
<protein>
    <recommendedName>
        <fullName evidence="4">Polysaccharide biosynthesis protein</fullName>
    </recommendedName>
</protein>
<keyword evidence="1" id="KW-0812">Transmembrane</keyword>
<evidence type="ECO:0000313" key="2">
    <source>
        <dbReference type="EMBL" id="MXO99129.1"/>
    </source>
</evidence>
<proteinExistence type="predicted"/>
<organism evidence="2 3">
    <name type="scientific">Croceibacterium xixiisoli</name>
    <dbReference type="NCBI Taxonomy" id="1476466"/>
    <lineage>
        <taxon>Bacteria</taxon>
        <taxon>Pseudomonadati</taxon>
        <taxon>Pseudomonadota</taxon>
        <taxon>Alphaproteobacteria</taxon>
        <taxon>Sphingomonadales</taxon>
        <taxon>Erythrobacteraceae</taxon>
        <taxon>Croceibacterium</taxon>
    </lineage>
</organism>